<dbReference type="InterPro" id="IPR035069">
    <property type="entry name" value="TTHA1013/TTHA0281-like"/>
</dbReference>
<keyword evidence="3" id="KW-1185">Reference proteome</keyword>
<evidence type="ECO:0000313" key="3">
    <source>
        <dbReference type="Proteomes" id="UP000190229"/>
    </source>
</evidence>
<evidence type="ECO:0000259" key="1">
    <source>
        <dbReference type="Pfam" id="PF15919"/>
    </source>
</evidence>
<accession>A0A1V4ET79</accession>
<comment type="caution">
    <text evidence="2">The sequence shown here is derived from an EMBL/GenBank/DDBJ whole genome shotgun (WGS) entry which is preliminary data.</text>
</comment>
<sequence>MSGDWRVAFVAGCGCCHYVYVKEQKKLAVPYHRPYIKVIYVERAIELLKGGDFPGCLSQGETVEEAVAMIEDAKRGWLEVSLELGHSIPEPTRDLAIAFSGKFNVRVPRTLHKLLVEKAAGEDVSLNQYILYQLSSAVGIQQPRKVSRSSEEPVR</sequence>
<dbReference type="Pfam" id="PF05534">
    <property type="entry name" value="HicB"/>
    <property type="match status" value="1"/>
</dbReference>
<proteinExistence type="predicted"/>
<name>A0A1V4ET79_9BACL</name>
<dbReference type="Proteomes" id="UP000190229">
    <property type="component" value="Unassembled WGS sequence"/>
</dbReference>
<dbReference type="EMBL" id="MWPS01000022">
    <property type="protein sequence ID" value="OPG16143.1"/>
    <property type="molecule type" value="Genomic_DNA"/>
</dbReference>
<reference evidence="2 3" key="1">
    <citation type="submission" date="2017-02" db="EMBL/GenBank/DDBJ databases">
        <title>Draft genome of Acidibacillus ferrooxidans Huett2.</title>
        <authorList>
            <person name="Schopf S."/>
        </authorList>
    </citation>
    <scope>NUCLEOTIDE SEQUENCE [LARGE SCALE GENOMIC DNA]</scope>
    <source>
        <strain evidence="2 3">Huett2</strain>
    </source>
</reference>
<organism evidence="2 3">
    <name type="scientific">Ferroacidibacillus organovorans</name>
    <dbReference type="NCBI Taxonomy" id="1765683"/>
    <lineage>
        <taxon>Bacteria</taxon>
        <taxon>Bacillati</taxon>
        <taxon>Bacillota</taxon>
        <taxon>Bacilli</taxon>
        <taxon>Bacillales</taxon>
        <taxon>Alicyclobacillaceae</taxon>
        <taxon>Ferroacidibacillus</taxon>
    </lineage>
</organism>
<dbReference type="InterPro" id="IPR031807">
    <property type="entry name" value="HicB-like"/>
</dbReference>
<dbReference type="GO" id="GO:0006355">
    <property type="term" value="P:regulation of DNA-templated transcription"/>
    <property type="evidence" value="ECO:0007669"/>
    <property type="project" value="InterPro"/>
</dbReference>
<dbReference type="SUPFAM" id="SSF143100">
    <property type="entry name" value="TTHA1013/TTHA0281-like"/>
    <property type="match status" value="1"/>
</dbReference>
<dbReference type="AlphaFoldDB" id="A0A1V4ET79"/>
<dbReference type="Gene3D" id="3.30.160.250">
    <property type="match status" value="1"/>
</dbReference>
<dbReference type="InterPro" id="IPR008651">
    <property type="entry name" value="Uncharacterised_HicB"/>
</dbReference>
<protein>
    <recommendedName>
        <fullName evidence="1">HicB-like antitoxin of toxin-antitoxin system domain-containing protein</fullName>
    </recommendedName>
</protein>
<dbReference type="Pfam" id="PF15919">
    <property type="entry name" value="HicB_lk_antitox"/>
    <property type="match status" value="1"/>
</dbReference>
<gene>
    <name evidence="2" type="ORF">B2M26_08280</name>
</gene>
<dbReference type="SUPFAM" id="SSF47598">
    <property type="entry name" value="Ribbon-helix-helix"/>
    <property type="match status" value="1"/>
</dbReference>
<feature type="domain" description="HicB-like antitoxin of toxin-antitoxin system" evidence="1">
    <location>
        <begin position="52"/>
        <end position="93"/>
    </location>
</feature>
<dbReference type="InterPro" id="IPR010985">
    <property type="entry name" value="Ribbon_hlx_hlx"/>
</dbReference>
<evidence type="ECO:0000313" key="2">
    <source>
        <dbReference type="EMBL" id="OPG16143.1"/>
    </source>
</evidence>